<feature type="transmembrane region" description="Helical" evidence="1">
    <location>
        <begin position="82"/>
        <end position="106"/>
    </location>
</feature>
<reference evidence="2" key="1">
    <citation type="journal article" date="2021" name="PeerJ">
        <title>Extensive microbial diversity within the chicken gut microbiome revealed by metagenomics and culture.</title>
        <authorList>
            <person name="Gilroy R."/>
            <person name="Ravi A."/>
            <person name="Getino M."/>
            <person name="Pursley I."/>
            <person name="Horton D.L."/>
            <person name="Alikhan N.F."/>
            <person name="Baker D."/>
            <person name="Gharbi K."/>
            <person name="Hall N."/>
            <person name="Watson M."/>
            <person name="Adriaenssens E.M."/>
            <person name="Foster-Nyarko E."/>
            <person name="Jarju S."/>
            <person name="Secka A."/>
            <person name="Antonio M."/>
            <person name="Oren A."/>
            <person name="Chaudhuri R.R."/>
            <person name="La Ragione R."/>
            <person name="Hildebrand F."/>
            <person name="Pallen M.J."/>
        </authorList>
    </citation>
    <scope>NUCLEOTIDE SEQUENCE</scope>
    <source>
        <strain evidence="2">CHK183-5548</strain>
    </source>
</reference>
<feature type="transmembrane region" description="Helical" evidence="1">
    <location>
        <begin position="281"/>
        <end position="303"/>
    </location>
</feature>
<keyword evidence="1" id="KW-1133">Transmembrane helix</keyword>
<comment type="caution">
    <text evidence="2">The sequence shown here is derived from an EMBL/GenBank/DDBJ whole genome shotgun (WGS) entry which is preliminary data.</text>
</comment>
<name>A0A9D2PCI4_9FIRM</name>
<feature type="transmembrane region" description="Helical" evidence="1">
    <location>
        <begin position="350"/>
        <end position="374"/>
    </location>
</feature>
<dbReference type="AlphaFoldDB" id="A0A9D2PCI4"/>
<dbReference type="Proteomes" id="UP000823883">
    <property type="component" value="Unassembled WGS sequence"/>
</dbReference>
<protein>
    <recommendedName>
        <fullName evidence="4">Polysaccharide biosynthesis protein</fullName>
    </recommendedName>
</protein>
<evidence type="ECO:0000313" key="3">
    <source>
        <dbReference type="Proteomes" id="UP000823883"/>
    </source>
</evidence>
<feature type="transmembrane region" description="Helical" evidence="1">
    <location>
        <begin position="241"/>
        <end position="261"/>
    </location>
</feature>
<evidence type="ECO:0000313" key="2">
    <source>
        <dbReference type="EMBL" id="HJC46985.1"/>
    </source>
</evidence>
<proteinExistence type="predicted"/>
<accession>A0A9D2PCI4</accession>
<feature type="transmembrane region" description="Helical" evidence="1">
    <location>
        <begin position="315"/>
        <end position="338"/>
    </location>
</feature>
<keyword evidence="1" id="KW-0472">Membrane</keyword>
<feature type="transmembrane region" description="Helical" evidence="1">
    <location>
        <begin position="42"/>
        <end position="61"/>
    </location>
</feature>
<gene>
    <name evidence="2" type="ORF">IAA04_02915</name>
</gene>
<feature type="transmembrane region" description="Helical" evidence="1">
    <location>
        <begin position="121"/>
        <end position="139"/>
    </location>
</feature>
<feature type="transmembrane region" description="Helical" evidence="1">
    <location>
        <begin position="151"/>
        <end position="170"/>
    </location>
</feature>
<feature type="transmembrane region" description="Helical" evidence="1">
    <location>
        <begin position="199"/>
        <end position="220"/>
    </location>
</feature>
<feature type="transmembrane region" description="Helical" evidence="1">
    <location>
        <begin position="411"/>
        <end position="432"/>
    </location>
</feature>
<sequence>MTEKEAAGGKNRTVLAAVWAAALWAAFQMAAAAEMGLEGGAWYASPCLACGMLFLLSAFALPDGVSGRMERQIRKGRKDAAADFFLASLILAAAGGGILAAALWFGAEALAAVFGPAEGAFLWRALAPAAWMTMIQGAARGGFCGRKMGTFAGISLLLEAAAGGIAAWLWTADGVREAVRSSLVYGTDQYGGMFAAEGAVRGFSAGTAVSLAFLLLAVFARRRKLFCGERKKSPVLLTGSALRALVPGVLTVISWGAVLLWEGFLYGKADAAGWGEFVRCELAVCLLAAEACSGGVYSAAALSKGKRDRRGRLAGAVRLAAIPAAAGAVLLAVFGNPLHRIFFGGESLRTGLPAACAVSVILLSLAAVLTVSLFSLGKRGLAAAFSVTAAAVGAAAAGICQAAGLGSFGPAAAQAAGLLWLCLSEGAALSLMTRPAKIPSAPETEVRGRSRRRR</sequence>
<organism evidence="2 3">
    <name type="scientific">Candidatus Lachnoclostridium pullistercoris</name>
    <dbReference type="NCBI Taxonomy" id="2838632"/>
    <lineage>
        <taxon>Bacteria</taxon>
        <taxon>Bacillati</taxon>
        <taxon>Bacillota</taxon>
        <taxon>Clostridia</taxon>
        <taxon>Lachnospirales</taxon>
        <taxon>Lachnospiraceae</taxon>
    </lineage>
</organism>
<feature type="transmembrane region" description="Helical" evidence="1">
    <location>
        <begin position="381"/>
        <end position="405"/>
    </location>
</feature>
<keyword evidence="1" id="KW-0812">Transmembrane</keyword>
<evidence type="ECO:0000256" key="1">
    <source>
        <dbReference type="SAM" id="Phobius"/>
    </source>
</evidence>
<dbReference type="EMBL" id="DWWL01000015">
    <property type="protein sequence ID" value="HJC46985.1"/>
    <property type="molecule type" value="Genomic_DNA"/>
</dbReference>
<reference evidence="2" key="2">
    <citation type="submission" date="2021-04" db="EMBL/GenBank/DDBJ databases">
        <authorList>
            <person name="Gilroy R."/>
        </authorList>
    </citation>
    <scope>NUCLEOTIDE SEQUENCE</scope>
    <source>
        <strain evidence="2">CHK183-5548</strain>
    </source>
</reference>
<evidence type="ECO:0008006" key="4">
    <source>
        <dbReference type="Google" id="ProtNLM"/>
    </source>
</evidence>